<dbReference type="InterPro" id="IPR050971">
    <property type="entry name" value="Cadherin-domain_protein"/>
</dbReference>
<gene>
    <name evidence="12" type="primary">LOC106819075</name>
</gene>
<dbReference type="PROSITE" id="PS00232">
    <property type="entry name" value="CADHERIN_1"/>
    <property type="match status" value="1"/>
</dbReference>
<accession>A0ABM1F451</accession>
<dbReference type="GeneID" id="106819075"/>
<evidence type="ECO:0000256" key="2">
    <source>
        <dbReference type="ARBA" id="ARBA00022692"/>
    </source>
</evidence>
<organism evidence="11 12">
    <name type="scientific">Priapulus caudatus</name>
    <name type="common">Priapulid worm</name>
    <dbReference type="NCBI Taxonomy" id="37621"/>
    <lineage>
        <taxon>Eukaryota</taxon>
        <taxon>Metazoa</taxon>
        <taxon>Ecdysozoa</taxon>
        <taxon>Scalidophora</taxon>
        <taxon>Priapulida</taxon>
        <taxon>Priapulimorpha</taxon>
        <taxon>Priapulimorphida</taxon>
        <taxon>Priapulidae</taxon>
        <taxon>Priapulus</taxon>
    </lineage>
</organism>
<dbReference type="CDD" id="cd11304">
    <property type="entry name" value="Cadherin_repeat"/>
    <property type="match status" value="2"/>
</dbReference>
<keyword evidence="7" id="KW-0472">Membrane</keyword>
<dbReference type="SUPFAM" id="SSF49313">
    <property type="entry name" value="Cadherin-like"/>
    <property type="match status" value="4"/>
</dbReference>
<dbReference type="InterPro" id="IPR002126">
    <property type="entry name" value="Cadherin-like_dom"/>
</dbReference>
<comment type="subcellular location">
    <subcellularLocation>
        <location evidence="1">Membrane</location>
    </subcellularLocation>
</comment>
<evidence type="ECO:0000313" key="11">
    <source>
        <dbReference type="Proteomes" id="UP000695022"/>
    </source>
</evidence>
<evidence type="ECO:0000256" key="7">
    <source>
        <dbReference type="ARBA" id="ARBA00023136"/>
    </source>
</evidence>
<feature type="region of interest" description="Disordered" evidence="9">
    <location>
        <begin position="321"/>
        <end position="344"/>
    </location>
</feature>
<keyword evidence="2" id="KW-0812">Transmembrane</keyword>
<feature type="domain" description="Cadherin" evidence="10">
    <location>
        <begin position="336"/>
        <end position="366"/>
    </location>
</feature>
<dbReference type="Gene3D" id="2.60.40.60">
    <property type="entry name" value="Cadherins"/>
    <property type="match status" value="4"/>
</dbReference>
<evidence type="ECO:0000259" key="10">
    <source>
        <dbReference type="PROSITE" id="PS50268"/>
    </source>
</evidence>
<evidence type="ECO:0000256" key="8">
    <source>
        <dbReference type="PROSITE-ProRule" id="PRU00043"/>
    </source>
</evidence>
<dbReference type="PANTHER" id="PTHR24025:SF23">
    <property type="entry name" value="NEURAL-CADHERIN"/>
    <property type="match status" value="1"/>
</dbReference>
<keyword evidence="3" id="KW-0677">Repeat</keyword>
<feature type="non-terminal residue" evidence="12">
    <location>
        <position position="377"/>
    </location>
</feature>
<evidence type="ECO:0000256" key="9">
    <source>
        <dbReference type="SAM" id="MobiDB-lite"/>
    </source>
</evidence>
<dbReference type="SMART" id="SM00112">
    <property type="entry name" value="CA"/>
    <property type="match status" value="3"/>
</dbReference>
<dbReference type="InterPro" id="IPR020894">
    <property type="entry name" value="Cadherin_CS"/>
</dbReference>
<feature type="domain" description="Cadherin" evidence="10">
    <location>
        <begin position="5"/>
        <end position="87"/>
    </location>
</feature>
<evidence type="ECO:0000256" key="6">
    <source>
        <dbReference type="ARBA" id="ARBA00022989"/>
    </source>
</evidence>
<dbReference type="Proteomes" id="UP000695022">
    <property type="component" value="Unplaced"/>
</dbReference>
<keyword evidence="4 8" id="KW-0106">Calcium</keyword>
<dbReference type="InterPro" id="IPR015919">
    <property type="entry name" value="Cadherin-like_sf"/>
</dbReference>
<feature type="domain" description="Cadherin" evidence="10">
    <location>
        <begin position="88"/>
        <end position="202"/>
    </location>
</feature>
<keyword evidence="6" id="KW-1133">Transmembrane helix</keyword>
<proteinExistence type="predicted"/>
<protein>
    <submittedName>
        <fullName evidence="12">Cadherin-related family member 1-like</fullName>
    </submittedName>
</protein>
<evidence type="ECO:0000256" key="1">
    <source>
        <dbReference type="ARBA" id="ARBA00004370"/>
    </source>
</evidence>
<evidence type="ECO:0000313" key="12">
    <source>
        <dbReference type="RefSeq" id="XP_014679222.1"/>
    </source>
</evidence>
<evidence type="ECO:0000256" key="3">
    <source>
        <dbReference type="ARBA" id="ARBA00022737"/>
    </source>
</evidence>
<name>A0ABM1F451_PRICU</name>
<evidence type="ECO:0000256" key="5">
    <source>
        <dbReference type="ARBA" id="ARBA00022889"/>
    </source>
</evidence>
<dbReference type="Pfam" id="PF00028">
    <property type="entry name" value="Cadherin"/>
    <property type="match status" value="2"/>
</dbReference>
<feature type="domain" description="Cadherin" evidence="10">
    <location>
        <begin position="205"/>
        <end position="310"/>
    </location>
</feature>
<dbReference type="PRINTS" id="PR00205">
    <property type="entry name" value="CADHERIN"/>
</dbReference>
<keyword evidence="5" id="KW-0130">Cell adhesion</keyword>
<keyword evidence="11" id="KW-1185">Reference proteome</keyword>
<evidence type="ECO:0000256" key="4">
    <source>
        <dbReference type="ARBA" id="ARBA00022837"/>
    </source>
</evidence>
<dbReference type="PANTHER" id="PTHR24025">
    <property type="entry name" value="DESMOGLEIN FAMILY MEMBER"/>
    <property type="match status" value="1"/>
</dbReference>
<dbReference type="PROSITE" id="PS50268">
    <property type="entry name" value="CADHERIN_2"/>
    <property type="match status" value="4"/>
</dbReference>
<reference evidence="12" key="1">
    <citation type="submission" date="2025-08" db="UniProtKB">
        <authorList>
            <consortium name="RefSeq"/>
        </authorList>
    </citation>
    <scope>IDENTIFICATION</scope>
</reference>
<dbReference type="RefSeq" id="XP_014679222.1">
    <property type="nucleotide sequence ID" value="XM_014823736.1"/>
</dbReference>
<sequence>MPGVNAVFEISLTGGAGVFAVAPRVATGSTSVSIRVVNASALDYERLQDPVIELQVTARERSTPQHLSSVAVVTVTVEDRNDNAPVFSQPSYDVSIPENVLGGATVVVAAATDADSGDFGTRGIRYRLFGNGAERFVVDEVTGVVEVATCDTPGSGNCLDYDAGSATYQLFVAAADEAGGGRSTVAPLTVRLTDVNDNRASFAEGYRNYTAIVDEGSTQFNPPLIVQAEDADGSASISYSIVSGNTNDVLSIDNVTGVVSVAAPEKLDISLLATDLVVLTVAATDGGGSLPDLATVSVFVREVNDRRPTFDPAVYAASVRETDPPGTLTSSADPEVSAVDGGVPPQSGTATVVVSVLDANNRRPTFQPAVMRVDVPE</sequence>